<protein>
    <submittedName>
        <fullName evidence="1">Uncharacterized protein</fullName>
    </submittedName>
</protein>
<dbReference type="RefSeq" id="XP_024674016.1">
    <property type="nucleotide sequence ID" value="XM_024811782.1"/>
</dbReference>
<dbReference type="AlphaFoldDB" id="A0A2I2FHB1"/>
<reference evidence="1 2" key="1">
    <citation type="submission" date="2017-12" db="EMBL/GenBank/DDBJ databases">
        <authorList>
            <consortium name="DOE Joint Genome Institute"/>
            <person name="Haridas S."/>
            <person name="Kjaerbolling I."/>
            <person name="Vesth T.C."/>
            <person name="Frisvad J.C."/>
            <person name="Nybo J.L."/>
            <person name="Theobald S."/>
            <person name="Kuo A."/>
            <person name="Bowyer P."/>
            <person name="Matsuda Y."/>
            <person name="Mondo S."/>
            <person name="Lyhne E.K."/>
            <person name="Kogle M.E."/>
            <person name="Clum A."/>
            <person name="Lipzen A."/>
            <person name="Salamov A."/>
            <person name="Ngan C.Y."/>
            <person name="Daum C."/>
            <person name="Chiniquy J."/>
            <person name="Barry K."/>
            <person name="LaButti K."/>
            <person name="Simmons B.A."/>
            <person name="Magnuson J.K."/>
            <person name="Mortensen U.H."/>
            <person name="Larsen T.O."/>
            <person name="Grigoriev I.V."/>
            <person name="Baker S.E."/>
            <person name="Andersen M.R."/>
            <person name="Nordberg H.P."/>
            <person name="Cantor M.N."/>
            <person name="Hua S.X."/>
        </authorList>
    </citation>
    <scope>NUCLEOTIDE SEQUENCE [LARGE SCALE GENOMIC DNA]</scope>
    <source>
        <strain evidence="1 2">CBS 102.13</strain>
    </source>
</reference>
<name>A0A2I2FHB1_ASPCN</name>
<sequence length="62" mass="6857">MIQCPIYHTCGRQGKQSGYLKAACTMHLLWPVYIVGTAHTASNSLRDWIVSNMDNGGNYLGI</sequence>
<evidence type="ECO:0000313" key="1">
    <source>
        <dbReference type="EMBL" id="PLB40004.1"/>
    </source>
</evidence>
<organism evidence="1 2">
    <name type="scientific">Aspergillus candidus</name>
    <dbReference type="NCBI Taxonomy" id="41067"/>
    <lineage>
        <taxon>Eukaryota</taxon>
        <taxon>Fungi</taxon>
        <taxon>Dikarya</taxon>
        <taxon>Ascomycota</taxon>
        <taxon>Pezizomycotina</taxon>
        <taxon>Eurotiomycetes</taxon>
        <taxon>Eurotiomycetidae</taxon>
        <taxon>Eurotiales</taxon>
        <taxon>Aspergillaceae</taxon>
        <taxon>Aspergillus</taxon>
        <taxon>Aspergillus subgen. Circumdati</taxon>
    </lineage>
</organism>
<gene>
    <name evidence="1" type="ORF">BDW47DRAFT_102081</name>
</gene>
<proteinExistence type="predicted"/>
<evidence type="ECO:0000313" key="2">
    <source>
        <dbReference type="Proteomes" id="UP000234585"/>
    </source>
</evidence>
<dbReference type="EMBL" id="KZ559126">
    <property type="protein sequence ID" value="PLB40004.1"/>
    <property type="molecule type" value="Genomic_DNA"/>
</dbReference>
<dbReference type="Proteomes" id="UP000234585">
    <property type="component" value="Unassembled WGS sequence"/>
</dbReference>
<dbReference type="GeneID" id="36518942"/>
<keyword evidence="2" id="KW-1185">Reference proteome</keyword>
<accession>A0A2I2FHB1</accession>
<dbReference type="OrthoDB" id="5429770at2759"/>